<evidence type="ECO:0000313" key="1">
    <source>
        <dbReference type="EMBL" id="GAA0265023.1"/>
    </source>
</evidence>
<dbReference type="Proteomes" id="UP001500967">
    <property type="component" value="Unassembled WGS sequence"/>
</dbReference>
<keyword evidence="2" id="KW-1185">Reference proteome</keyword>
<name>A0ABN0UXV8_9ACTN</name>
<accession>A0ABN0UXV8</accession>
<proteinExistence type="predicted"/>
<sequence length="64" mass="6544">MGSESTPSAPPGGFSPLTCRALAALSVEHVPARRGAYEATQEIGGLVAAATRSPAKEPRKLLRG</sequence>
<reference evidence="1 2" key="1">
    <citation type="journal article" date="2019" name="Int. J. Syst. Evol. Microbiol.">
        <title>The Global Catalogue of Microorganisms (GCM) 10K type strain sequencing project: providing services to taxonomists for standard genome sequencing and annotation.</title>
        <authorList>
            <consortium name="The Broad Institute Genomics Platform"/>
            <consortium name="The Broad Institute Genome Sequencing Center for Infectious Disease"/>
            <person name="Wu L."/>
            <person name="Ma J."/>
        </authorList>
    </citation>
    <scope>NUCLEOTIDE SEQUENCE [LARGE SCALE GENOMIC DNA]</scope>
    <source>
        <strain evidence="1 2">JCM 10425</strain>
    </source>
</reference>
<protein>
    <submittedName>
        <fullName evidence="1">Uncharacterized protein</fullName>
    </submittedName>
</protein>
<comment type="caution">
    <text evidence="1">The sequence shown here is derived from an EMBL/GenBank/DDBJ whole genome shotgun (WGS) entry which is preliminary data.</text>
</comment>
<dbReference type="EMBL" id="BAAAGX010000023">
    <property type="protein sequence ID" value="GAA0265023.1"/>
    <property type="molecule type" value="Genomic_DNA"/>
</dbReference>
<evidence type="ECO:0000313" key="2">
    <source>
        <dbReference type="Proteomes" id="UP001500967"/>
    </source>
</evidence>
<organism evidence="1 2">
    <name type="scientific">Cryptosporangium japonicum</name>
    <dbReference type="NCBI Taxonomy" id="80872"/>
    <lineage>
        <taxon>Bacteria</taxon>
        <taxon>Bacillati</taxon>
        <taxon>Actinomycetota</taxon>
        <taxon>Actinomycetes</taxon>
        <taxon>Cryptosporangiales</taxon>
        <taxon>Cryptosporangiaceae</taxon>
        <taxon>Cryptosporangium</taxon>
    </lineage>
</organism>
<gene>
    <name evidence="1" type="ORF">GCM10009539_59360</name>
</gene>